<dbReference type="PANTHER" id="PTHR34661:SF8">
    <property type="entry name" value="ALPHA-CRYSTALLIN DOMAIN-CONTAINING PROTEIN 22.3"/>
    <property type="match status" value="1"/>
</dbReference>
<dbReference type="Proteomes" id="UP000224567">
    <property type="component" value="Unassembled WGS sequence"/>
</dbReference>
<dbReference type="GO" id="GO:0005634">
    <property type="term" value="C:nucleus"/>
    <property type="evidence" value="ECO:0007669"/>
    <property type="project" value="TreeGrafter"/>
</dbReference>
<dbReference type="OrthoDB" id="1512991at2759"/>
<dbReference type="CDD" id="cd06464">
    <property type="entry name" value="ACD_sHsps-like"/>
    <property type="match status" value="1"/>
</dbReference>
<reference evidence="2" key="2">
    <citation type="journal article" date="2017" name="J. Anim. Genet.">
        <title>Multiple reference genome sequences of hot pepper reveal the massive evolution of plant disease resistance genes by retroduplication.</title>
        <authorList>
            <person name="Kim S."/>
            <person name="Park J."/>
            <person name="Yeom S.-I."/>
            <person name="Kim Y.-M."/>
            <person name="Seo E."/>
            <person name="Kim K.-T."/>
            <person name="Kim M.-S."/>
            <person name="Lee J.M."/>
            <person name="Cheong K."/>
            <person name="Shin H.-S."/>
            <person name="Kim S.-B."/>
            <person name="Han K."/>
            <person name="Lee J."/>
            <person name="Park M."/>
            <person name="Lee H.-A."/>
            <person name="Lee H.-Y."/>
            <person name="Lee Y."/>
            <person name="Oh S."/>
            <person name="Lee J.H."/>
            <person name="Choi E."/>
            <person name="Choi E."/>
            <person name="Lee S.E."/>
            <person name="Jeon J."/>
            <person name="Kim H."/>
            <person name="Choi G."/>
            <person name="Song H."/>
            <person name="Lee J."/>
            <person name="Lee S.-C."/>
            <person name="Kwon J.-K."/>
            <person name="Lee H.-Y."/>
            <person name="Koo N."/>
            <person name="Hong Y."/>
            <person name="Kim R.W."/>
            <person name="Kang W.-H."/>
            <person name="Huh J.H."/>
            <person name="Kang B.-C."/>
            <person name="Yang T.-J."/>
            <person name="Lee Y.-H."/>
            <person name="Bennetzen J.L."/>
            <person name="Choi D."/>
        </authorList>
    </citation>
    <scope>NUCLEOTIDE SEQUENCE [LARGE SCALE GENOMIC DNA]</scope>
    <source>
        <strain evidence="2">cv. PBC81</strain>
    </source>
</reference>
<accession>A0A2G2W7D2</accession>
<organism evidence="1 2">
    <name type="scientific">Capsicum baccatum</name>
    <name type="common">Peruvian pepper</name>
    <dbReference type="NCBI Taxonomy" id="33114"/>
    <lineage>
        <taxon>Eukaryota</taxon>
        <taxon>Viridiplantae</taxon>
        <taxon>Streptophyta</taxon>
        <taxon>Embryophyta</taxon>
        <taxon>Tracheophyta</taxon>
        <taxon>Spermatophyta</taxon>
        <taxon>Magnoliopsida</taxon>
        <taxon>eudicotyledons</taxon>
        <taxon>Gunneridae</taxon>
        <taxon>Pentapetalae</taxon>
        <taxon>asterids</taxon>
        <taxon>lamiids</taxon>
        <taxon>Solanales</taxon>
        <taxon>Solanaceae</taxon>
        <taxon>Solanoideae</taxon>
        <taxon>Capsiceae</taxon>
        <taxon>Capsicum</taxon>
    </lineage>
</organism>
<gene>
    <name evidence="1" type="ORF">CQW23_19992</name>
</gene>
<dbReference type="InterPro" id="IPR039321">
    <property type="entry name" value="IDM2/3-like"/>
</dbReference>
<protein>
    <submittedName>
        <fullName evidence="1">Alpha-crystallin domain-containing protein 22.3</fullName>
    </submittedName>
</protein>
<sequence>MLAWMNSKGLVNSKVDSESSKHISQNRGWKGKTRVTKGSRYEGVSSIIPRHTKFDFPRFNGDEDHLGWLNRYLATTMSLSRLYERKEQSICSQMLDIGMSKTANSHLKNIASQSSKLNSGEANSSIPLHPRPLNVGLSAGINVLALHYHYHASSTPDINCCQREWENLINHANGGVSLTGSALLGKVGPLIGSVDITESEDAYVFCVSLPGVARDESKFYI</sequence>
<dbReference type="AlphaFoldDB" id="A0A2G2W7D2"/>
<evidence type="ECO:0000313" key="1">
    <source>
        <dbReference type="EMBL" id="PHT41138.1"/>
    </source>
</evidence>
<name>A0A2G2W7D2_CAPBA</name>
<reference evidence="1 2" key="1">
    <citation type="journal article" date="2017" name="Genome Biol.">
        <title>New reference genome sequences of hot pepper reveal the massive evolution of plant disease-resistance genes by retroduplication.</title>
        <authorList>
            <person name="Kim S."/>
            <person name="Park J."/>
            <person name="Yeom S.I."/>
            <person name="Kim Y.M."/>
            <person name="Seo E."/>
            <person name="Kim K.T."/>
            <person name="Kim M.S."/>
            <person name="Lee J.M."/>
            <person name="Cheong K."/>
            <person name="Shin H.S."/>
            <person name="Kim S.B."/>
            <person name="Han K."/>
            <person name="Lee J."/>
            <person name="Park M."/>
            <person name="Lee H.A."/>
            <person name="Lee H.Y."/>
            <person name="Lee Y."/>
            <person name="Oh S."/>
            <person name="Lee J.H."/>
            <person name="Choi E."/>
            <person name="Choi E."/>
            <person name="Lee S.E."/>
            <person name="Jeon J."/>
            <person name="Kim H."/>
            <person name="Choi G."/>
            <person name="Song H."/>
            <person name="Lee J."/>
            <person name="Lee S.C."/>
            <person name="Kwon J.K."/>
            <person name="Lee H.Y."/>
            <person name="Koo N."/>
            <person name="Hong Y."/>
            <person name="Kim R.W."/>
            <person name="Kang W.H."/>
            <person name="Huh J.H."/>
            <person name="Kang B.C."/>
            <person name="Yang T.J."/>
            <person name="Lee Y.H."/>
            <person name="Bennetzen J.L."/>
            <person name="Choi D."/>
        </authorList>
    </citation>
    <scope>NUCLEOTIDE SEQUENCE [LARGE SCALE GENOMIC DNA]</scope>
    <source>
        <strain evidence="2">cv. PBC81</strain>
    </source>
</reference>
<dbReference type="PANTHER" id="PTHR34661">
    <property type="entry name" value="INCREASED DNA METHYLATION 3"/>
    <property type="match status" value="1"/>
</dbReference>
<proteinExistence type="predicted"/>
<dbReference type="EMBL" id="MLFT02000008">
    <property type="protein sequence ID" value="PHT41138.1"/>
    <property type="molecule type" value="Genomic_DNA"/>
</dbReference>
<comment type="caution">
    <text evidence="1">The sequence shown here is derived from an EMBL/GenBank/DDBJ whole genome shotgun (WGS) entry which is preliminary data.</text>
</comment>
<keyword evidence="2" id="KW-1185">Reference proteome</keyword>
<evidence type="ECO:0000313" key="2">
    <source>
        <dbReference type="Proteomes" id="UP000224567"/>
    </source>
</evidence>